<feature type="domain" description="Rhodopsin" evidence="8">
    <location>
        <begin position="29"/>
        <end position="252"/>
    </location>
</feature>
<accession>A0A067T5B5</accession>
<dbReference type="OrthoDB" id="3229610at2759"/>
<dbReference type="GO" id="GO:0016020">
    <property type="term" value="C:membrane"/>
    <property type="evidence" value="ECO:0007669"/>
    <property type="project" value="UniProtKB-SubCell"/>
</dbReference>
<feature type="region of interest" description="Disordered" evidence="6">
    <location>
        <begin position="280"/>
        <end position="304"/>
    </location>
</feature>
<evidence type="ECO:0000256" key="4">
    <source>
        <dbReference type="ARBA" id="ARBA00023136"/>
    </source>
</evidence>
<keyword evidence="2 7" id="KW-0812">Transmembrane</keyword>
<comment type="subcellular location">
    <subcellularLocation>
        <location evidence="1">Membrane</location>
        <topology evidence="1">Multi-pass membrane protein</topology>
    </subcellularLocation>
</comment>
<dbReference type="PANTHER" id="PTHR33048">
    <property type="entry name" value="PTH11-LIKE INTEGRAL MEMBRANE PROTEIN (AFU_ORTHOLOGUE AFUA_5G11245)"/>
    <property type="match status" value="1"/>
</dbReference>
<dbReference type="Pfam" id="PF20684">
    <property type="entry name" value="Fung_rhodopsin"/>
    <property type="match status" value="1"/>
</dbReference>
<comment type="similarity">
    <text evidence="5">Belongs to the SAT4 family.</text>
</comment>
<feature type="compositionally biased region" description="Basic and acidic residues" evidence="6">
    <location>
        <begin position="280"/>
        <end position="294"/>
    </location>
</feature>
<organism evidence="9 10">
    <name type="scientific">Galerina marginata (strain CBS 339.88)</name>
    <dbReference type="NCBI Taxonomy" id="685588"/>
    <lineage>
        <taxon>Eukaryota</taxon>
        <taxon>Fungi</taxon>
        <taxon>Dikarya</taxon>
        <taxon>Basidiomycota</taxon>
        <taxon>Agaricomycotina</taxon>
        <taxon>Agaricomycetes</taxon>
        <taxon>Agaricomycetidae</taxon>
        <taxon>Agaricales</taxon>
        <taxon>Agaricineae</taxon>
        <taxon>Strophariaceae</taxon>
        <taxon>Galerina</taxon>
    </lineage>
</organism>
<dbReference type="InterPro" id="IPR052337">
    <property type="entry name" value="SAT4-like"/>
</dbReference>
<evidence type="ECO:0000313" key="9">
    <source>
        <dbReference type="EMBL" id="KDR74213.1"/>
    </source>
</evidence>
<dbReference type="EMBL" id="KL142383">
    <property type="protein sequence ID" value="KDR74213.1"/>
    <property type="molecule type" value="Genomic_DNA"/>
</dbReference>
<feature type="transmembrane region" description="Helical" evidence="7">
    <location>
        <begin position="166"/>
        <end position="186"/>
    </location>
</feature>
<gene>
    <name evidence="9" type="ORF">GALMADRAFT_99217</name>
</gene>
<evidence type="ECO:0000259" key="8">
    <source>
        <dbReference type="Pfam" id="PF20684"/>
    </source>
</evidence>
<dbReference type="STRING" id="685588.A0A067T5B5"/>
<evidence type="ECO:0000256" key="7">
    <source>
        <dbReference type="SAM" id="Phobius"/>
    </source>
</evidence>
<keyword evidence="4 7" id="KW-0472">Membrane</keyword>
<dbReference type="PANTHER" id="PTHR33048:SF47">
    <property type="entry name" value="INTEGRAL MEMBRANE PROTEIN-RELATED"/>
    <property type="match status" value="1"/>
</dbReference>
<evidence type="ECO:0000256" key="5">
    <source>
        <dbReference type="ARBA" id="ARBA00038359"/>
    </source>
</evidence>
<feature type="transmembrane region" description="Helical" evidence="7">
    <location>
        <begin position="198"/>
        <end position="223"/>
    </location>
</feature>
<keyword evidence="10" id="KW-1185">Reference proteome</keyword>
<name>A0A067T5B5_GALM3</name>
<feature type="transmembrane region" description="Helical" evidence="7">
    <location>
        <begin position="44"/>
        <end position="62"/>
    </location>
</feature>
<dbReference type="AlphaFoldDB" id="A0A067T5B5"/>
<evidence type="ECO:0000256" key="1">
    <source>
        <dbReference type="ARBA" id="ARBA00004141"/>
    </source>
</evidence>
<feature type="transmembrane region" description="Helical" evidence="7">
    <location>
        <begin position="243"/>
        <end position="260"/>
    </location>
</feature>
<feature type="transmembrane region" description="Helical" evidence="7">
    <location>
        <begin position="117"/>
        <end position="146"/>
    </location>
</feature>
<proteinExistence type="inferred from homology"/>
<feature type="region of interest" description="Disordered" evidence="6">
    <location>
        <begin position="311"/>
        <end position="330"/>
    </location>
</feature>
<evidence type="ECO:0000256" key="2">
    <source>
        <dbReference type="ARBA" id="ARBA00022692"/>
    </source>
</evidence>
<evidence type="ECO:0000313" key="10">
    <source>
        <dbReference type="Proteomes" id="UP000027222"/>
    </source>
</evidence>
<keyword evidence="3 7" id="KW-1133">Transmembrane helix</keyword>
<evidence type="ECO:0000256" key="6">
    <source>
        <dbReference type="SAM" id="MobiDB-lite"/>
    </source>
</evidence>
<evidence type="ECO:0000256" key="3">
    <source>
        <dbReference type="ARBA" id="ARBA00022989"/>
    </source>
</evidence>
<reference evidence="10" key="1">
    <citation type="journal article" date="2014" name="Proc. Natl. Acad. Sci. U.S.A.">
        <title>Extensive sampling of basidiomycete genomes demonstrates inadequacy of the white-rot/brown-rot paradigm for wood decay fungi.</title>
        <authorList>
            <person name="Riley R."/>
            <person name="Salamov A.A."/>
            <person name="Brown D.W."/>
            <person name="Nagy L.G."/>
            <person name="Floudas D."/>
            <person name="Held B.W."/>
            <person name="Levasseur A."/>
            <person name="Lombard V."/>
            <person name="Morin E."/>
            <person name="Otillar R."/>
            <person name="Lindquist E.A."/>
            <person name="Sun H."/>
            <person name="LaButti K.M."/>
            <person name="Schmutz J."/>
            <person name="Jabbour D."/>
            <person name="Luo H."/>
            <person name="Baker S.E."/>
            <person name="Pisabarro A.G."/>
            <person name="Walton J.D."/>
            <person name="Blanchette R.A."/>
            <person name="Henrissat B."/>
            <person name="Martin F."/>
            <person name="Cullen D."/>
            <person name="Hibbett D.S."/>
            <person name="Grigoriev I.V."/>
        </authorList>
    </citation>
    <scope>NUCLEOTIDE SEQUENCE [LARGE SCALE GENOMIC DNA]</scope>
    <source>
        <strain evidence="10">CBS 339.88</strain>
    </source>
</reference>
<sequence>MPLPPQNHLAWKISITLVHFLSLSSTVVRIGHRLRTSRSWWDDYVVVLPWSLDVIYVISMWAKYKNHDISWYIPDPPGFVYSAWFECFLYFTEIWFSRISLALSVARIFLPGHRYRIWTFIFAAILFLLYLASLLITTFACSGSPWWNLDFSHCVTTASGADIGSIVGVTIDFAADAVLVVAPLLMFWKIDFPPRQRVLVLVLFSSSIITMIASALYCIIWYAASRFGADSRLLFTMMSHLQATLSLLVCNLLVVTMLIYRKLRGSEEILQARAARHLTDSEKRTTHETRRTAEDPGNYTTTAPSYTVIPISSASDSSGRQTSTLSSRPFSNASEAIASSYYSNSFLTDSTTQDSGRS</sequence>
<dbReference type="Proteomes" id="UP000027222">
    <property type="component" value="Unassembled WGS sequence"/>
</dbReference>
<protein>
    <recommendedName>
        <fullName evidence="8">Rhodopsin domain-containing protein</fullName>
    </recommendedName>
</protein>
<dbReference type="HOGENOM" id="CLU_052841_2_0_1"/>
<dbReference type="InterPro" id="IPR049326">
    <property type="entry name" value="Rhodopsin_dom_fungi"/>
</dbReference>
<feature type="transmembrane region" description="Helical" evidence="7">
    <location>
        <begin position="12"/>
        <end position="32"/>
    </location>
</feature>
<feature type="transmembrane region" description="Helical" evidence="7">
    <location>
        <begin position="82"/>
        <end position="105"/>
    </location>
</feature>